<dbReference type="InterPro" id="IPR008168">
    <property type="entry name" value="Cyt_C_IC"/>
</dbReference>
<dbReference type="PRINTS" id="PR00605">
    <property type="entry name" value="CYTCHROMECIC"/>
</dbReference>
<evidence type="ECO:0000256" key="6">
    <source>
        <dbReference type="PROSITE-ProRule" id="PRU00433"/>
    </source>
</evidence>
<dbReference type="Pfam" id="PF13442">
    <property type="entry name" value="Cytochrome_CBB3"/>
    <property type="match status" value="1"/>
</dbReference>
<evidence type="ECO:0000256" key="3">
    <source>
        <dbReference type="ARBA" id="ARBA00022723"/>
    </source>
</evidence>
<dbReference type="InterPro" id="IPR009056">
    <property type="entry name" value="Cyt_c-like_dom"/>
</dbReference>
<dbReference type="InterPro" id="IPR036909">
    <property type="entry name" value="Cyt_c-like_dom_sf"/>
</dbReference>
<evidence type="ECO:0000313" key="8">
    <source>
        <dbReference type="EMBL" id="UTW03333.1"/>
    </source>
</evidence>
<dbReference type="Proteomes" id="UP001059950">
    <property type="component" value="Chromosome"/>
</dbReference>
<keyword evidence="5 6" id="KW-0408">Iron</keyword>
<sequence length="145" mass="15679">MRVIEMKPLLIVLLGAVFLSGCGETEPTVDGRWYTQSQVDSGQRLFIDNCAECHGVAAQGTSSWNKPGADGKYPPPPLNGTAHAWHHPLKGLKRSIQRGGVPVGGSMPGFADTLSDADTEAVISYFQSQWPTPIYQAWLERGGLK</sequence>
<dbReference type="PROSITE" id="PS51007">
    <property type="entry name" value="CYTC"/>
    <property type="match status" value="1"/>
</dbReference>
<protein>
    <submittedName>
        <fullName evidence="8">Cytochrome c</fullName>
    </submittedName>
</protein>
<keyword evidence="2 6" id="KW-0349">Heme</keyword>
<accession>A0ABY5GV62</accession>
<evidence type="ECO:0000256" key="5">
    <source>
        <dbReference type="ARBA" id="ARBA00023004"/>
    </source>
</evidence>
<feature type="domain" description="Cytochrome c" evidence="7">
    <location>
        <begin position="37"/>
        <end position="130"/>
    </location>
</feature>
<dbReference type="PANTHER" id="PTHR35008:SF8">
    <property type="entry name" value="ALCOHOL DEHYDROGENASE CYTOCHROME C SUBUNIT"/>
    <property type="match status" value="1"/>
</dbReference>
<keyword evidence="1" id="KW-0813">Transport</keyword>
<dbReference type="PROSITE" id="PS51257">
    <property type="entry name" value="PROKAR_LIPOPROTEIN"/>
    <property type="match status" value="1"/>
</dbReference>
<dbReference type="SUPFAM" id="SSF46626">
    <property type="entry name" value="Cytochrome c"/>
    <property type="match status" value="1"/>
</dbReference>
<keyword evidence="3 6" id="KW-0479">Metal-binding</keyword>
<evidence type="ECO:0000256" key="1">
    <source>
        <dbReference type="ARBA" id="ARBA00022448"/>
    </source>
</evidence>
<keyword evidence="9" id="KW-1185">Reference proteome</keyword>
<name>A0ABY5GV62_9GAMM</name>
<keyword evidence="4" id="KW-0249">Electron transport</keyword>
<evidence type="ECO:0000313" key="9">
    <source>
        <dbReference type="Proteomes" id="UP001059950"/>
    </source>
</evidence>
<evidence type="ECO:0000256" key="4">
    <source>
        <dbReference type="ARBA" id="ARBA00022982"/>
    </source>
</evidence>
<dbReference type="EMBL" id="CP073344">
    <property type="protein sequence ID" value="UTW03333.1"/>
    <property type="molecule type" value="Genomic_DNA"/>
</dbReference>
<dbReference type="Gene3D" id="1.10.760.10">
    <property type="entry name" value="Cytochrome c-like domain"/>
    <property type="match status" value="1"/>
</dbReference>
<evidence type="ECO:0000256" key="2">
    <source>
        <dbReference type="ARBA" id="ARBA00022617"/>
    </source>
</evidence>
<dbReference type="InterPro" id="IPR051459">
    <property type="entry name" value="Cytochrome_c-type_DH"/>
</dbReference>
<proteinExistence type="predicted"/>
<organism evidence="8 9">
    <name type="scientific">Amphritea atlantica</name>
    <dbReference type="NCBI Taxonomy" id="355243"/>
    <lineage>
        <taxon>Bacteria</taxon>
        <taxon>Pseudomonadati</taxon>
        <taxon>Pseudomonadota</taxon>
        <taxon>Gammaproteobacteria</taxon>
        <taxon>Oceanospirillales</taxon>
        <taxon>Oceanospirillaceae</taxon>
        <taxon>Amphritea</taxon>
    </lineage>
</organism>
<reference evidence="8" key="1">
    <citation type="submission" date="2021-04" db="EMBL/GenBank/DDBJ databases">
        <title>Oceanospirillales bacteria with DddD are important DMSP degraders in coastal seawater.</title>
        <authorList>
            <person name="Liu J."/>
        </authorList>
    </citation>
    <scope>NUCLEOTIDE SEQUENCE</scope>
    <source>
        <strain evidence="8">GY6</strain>
    </source>
</reference>
<gene>
    <name evidence="8" type="ORF">KDX31_18785</name>
</gene>
<dbReference type="PANTHER" id="PTHR35008">
    <property type="entry name" value="BLL4482 PROTEIN-RELATED"/>
    <property type="match status" value="1"/>
</dbReference>
<evidence type="ECO:0000259" key="7">
    <source>
        <dbReference type="PROSITE" id="PS51007"/>
    </source>
</evidence>